<reference evidence="1 2" key="1">
    <citation type="journal article" date="2018" name="Front. Microbiol.">
        <title>Genome-Wide Analysis of Corynespora cassiicola Leaf Fall Disease Putative Effectors.</title>
        <authorList>
            <person name="Lopez D."/>
            <person name="Ribeiro S."/>
            <person name="Label P."/>
            <person name="Fumanal B."/>
            <person name="Venisse J.S."/>
            <person name="Kohler A."/>
            <person name="de Oliveira R.R."/>
            <person name="Labutti K."/>
            <person name="Lipzen A."/>
            <person name="Lail K."/>
            <person name="Bauer D."/>
            <person name="Ohm R.A."/>
            <person name="Barry K.W."/>
            <person name="Spatafora J."/>
            <person name="Grigoriev I.V."/>
            <person name="Martin F.M."/>
            <person name="Pujade-Renaud V."/>
        </authorList>
    </citation>
    <scope>NUCLEOTIDE SEQUENCE [LARGE SCALE GENOMIC DNA]</scope>
    <source>
        <strain evidence="1 2">Philippines</strain>
    </source>
</reference>
<accession>A0A2T2NZ38</accession>
<gene>
    <name evidence="1" type="ORF">BS50DRAFT_266289</name>
</gene>
<keyword evidence="2" id="KW-1185">Reference proteome</keyword>
<protein>
    <submittedName>
        <fullName evidence="1">Uncharacterized protein</fullName>
    </submittedName>
</protein>
<dbReference type="EMBL" id="KZ678131">
    <property type="protein sequence ID" value="PSN70682.1"/>
    <property type="molecule type" value="Genomic_DNA"/>
</dbReference>
<name>A0A2T2NZ38_CORCC</name>
<proteinExistence type="predicted"/>
<evidence type="ECO:0000313" key="1">
    <source>
        <dbReference type="EMBL" id="PSN70682.1"/>
    </source>
</evidence>
<dbReference type="Proteomes" id="UP000240883">
    <property type="component" value="Unassembled WGS sequence"/>
</dbReference>
<sequence>MHCVRISGARGAAAAALVSDWAGSASGALALWRRAAMRSWGARMRGARGQSLGLGVRWRCHAGGARGPRAQSEAEWVRRCGHRAVGSRTVVGMYMGGCARLGGELANWDSRGFEVTTHSRRFFTCFSFCWLDI</sequence>
<dbReference type="AlphaFoldDB" id="A0A2T2NZ38"/>
<evidence type="ECO:0000313" key="2">
    <source>
        <dbReference type="Proteomes" id="UP000240883"/>
    </source>
</evidence>
<organism evidence="1 2">
    <name type="scientific">Corynespora cassiicola Philippines</name>
    <dbReference type="NCBI Taxonomy" id="1448308"/>
    <lineage>
        <taxon>Eukaryota</taxon>
        <taxon>Fungi</taxon>
        <taxon>Dikarya</taxon>
        <taxon>Ascomycota</taxon>
        <taxon>Pezizomycotina</taxon>
        <taxon>Dothideomycetes</taxon>
        <taxon>Pleosporomycetidae</taxon>
        <taxon>Pleosporales</taxon>
        <taxon>Corynesporascaceae</taxon>
        <taxon>Corynespora</taxon>
    </lineage>
</organism>